<proteinExistence type="predicted"/>
<comment type="caution">
    <text evidence="2">The sequence shown here is derived from an EMBL/GenBank/DDBJ whole genome shotgun (WGS) entry which is preliminary data.</text>
</comment>
<evidence type="ECO:0000313" key="3">
    <source>
        <dbReference type="Proteomes" id="UP001281761"/>
    </source>
</evidence>
<feature type="compositionally biased region" description="Polar residues" evidence="1">
    <location>
        <begin position="216"/>
        <end position="226"/>
    </location>
</feature>
<accession>A0ABQ9WLQ9</accession>
<name>A0ABQ9WLQ9_9EUKA</name>
<evidence type="ECO:0000313" key="2">
    <source>
        <dbReference type="EMBL" id="KAK2940401.1"/>
    </source>
</evidence>
<keyword evidence="3" id="KW-1185">Reference proteome</keyword>
<organism evidence="2 3">
    <name type="scientific">Blattamonas nauphoetae</name>
    <dbReference type="NCBI Taxonomy" id="2049346"/>
    <lineage>
        <taxon>Eukaryota</taxon>
        <taxon>Metamonada</taxon>
        <taxon>Preaxostyla</taxon>
        <taxon>Oxymonadida</taxon>
        <taxon>Blattamonas</taxon>
    </lineage>
</organism>
<dbReference type="EMBL" id="JARBJD010000677">
    <property type="protein sequence ID" value="KAK2940401.1"/>
    <property type="molecule type" value="Genomic_DNA"/>
</dbReference>
<gene>
    <name evidence="2" type="ORF">BLNAU_24681</name>
</gene>
<protein>
    <recommendedName>
        <fullName evidence="4">Cadherin domain-containing protein</fullName>
    </recommendedName>
</protein>
<dbReference type="Proteomes" id="UP001281761">
    <property type="component" value="Unassembled WGS sequence"/>
</dbReference>
<evidence type="ECO:0000256" key="1">
    <source>
        <dbReference type="SAM" id="MobiDB-lite"/>
    </source>
</evidence>
<reference evidence="2 3" key="1">
    <citation type="journal article" date="2022" name="bioRxiv">
        <title>Genomics of Preaxostyla Flagellates Illuminates Evolutionary Transitions and the Path Towards Mitochondrial Loss.</title>
        <authorList>
            <person name="Novak L.V.F."/>
            <person name="Treitli S.C."/>
            <person name="Pyrih J."/>
            <person name="Halakuc P."/>
            <person name="Pipaliya S.V."/>
            <person name="Vacek V."/>
            <person name="Brzon O."/>
            <person name="Soukal P."/>
            <person name="Eme L."/>
            <person name="Dacks J.B."/>
            <person name="Karnkowska A."/>
            <person name="Elias M."/>
            <person name="Hampl V."/>
        </authorList>
    </citation>
    <scope>NUCLEOTIDE SEQUENCE [LARGE SCALE GENOMIC DNA]</scope>
    <source>
        <strain evidence="2">NAU3</strain>
        <tissue evidence="2">Gut</tissue>
    </source>
</reference>
<sequence length="309" mass="34199">MQFNTTYSIVSVTKGGEHVLLNQTSLTTPLGPTLETVSTVLNASNKNNVIFTLTGSRMMTGSHTLFVEQGQSTQINVSVSIDTATTGSGEEVLVSYQPFLSSASTSKLSPLSSRRAFSSLPTRISNEELEMTLPILWHTKPDVRRRDHDSIADKWQFRDHSGLFDIRDSPTSQSHISRMPFHQFSQHNHHDRVEWHGIDGEMGMIVVSSDDGSFVGPSNSTPSTLNENDDDDADSSVCCWETGIMQLDNCSTRIDNTKFSNLQQGGINMKGGNLSIQTSASLATHPTLTRLDRSTKYSMLKRDQWTSKH</sequence>
<evidence type="ECO:0008006" key="4">
    <source>
        <dbReference type="Google" id="ProtNLM"/>
    </source>
</evidence>
<feature type="region of interest" description="Disordered" evidence="1">
    <location>
        <begin position="213"/>
        <end position="232"/>
    </location>
</feature>